<dbReference type="OrthoDB" id="8225471at2"/>
<accession>E3J9Q1</accession>
<feature type="domain" description="SnoaL-like" evidence="1">
    <location>
        <begin position="15"/>
        <end position="143"/>
    </location>
</feature>
<evidence type="ECO:0000313" key="3">
    <source>
        <dbReference type="Proteomes" id="UP000002484"/>
    </source>
</evidence>
<sequence length="170" mass="18408">MGANGELAALEARLRRVEDEGAIGRLILTYGPAADAGLADLAASVWREDGVYDWDADGPPHDGRSAIATMLRTEGHQGLIQAGAAHVAGPPLIDVDGDTATAITYSLIMRREGANGRYYLWRVSAARWDLARDDGRWAVRRRTNRLLDDTGAGRDLLGDTMRHLSETAAR</sequence>
<keyword evidence="3" id="KW-1185">Reference proteome</keyword>
<proteinExistence type="predicted"/>
<gene>
    <name evidence="2" type="ordered locus">FraEuI1c_6580</name>
</gene>
<dbReference type="KEGG" id="fri:FraEuI1c_6580"/>
<dbReference type="Gene3D" id="3.10.450.50">
    <property type="match status" value="1"/>
</dbReference>
<dbReference type="HOGENOM" id="CLU_128158_0_0_11"/>
<dbReference type="EMBL" id="CP002299">
    <property type="protein sequence ID" value="ADP84554.1"/>
    <property type="molecule type" value="Genomic_DNA"/>
</dbReference>
<dbReference type="Pfam" id="PF13577">
    <property type="entry name" value="SnoaL_4"/>
    <property type="match status" value="1"/>
</dbReference>
<organism evidence="2 3">
    <name type="scientific">Pseudofrankia inefficax (strain DSM 45817 / CECT 9037 / DDB 130130 / EuI1c)</name>
    <name type="common">Frankia inefficax</name>
    <dbReference type="NCBI Taxonomy" id="298654"/>
    <lineage>
        <taxon>Bacteria</taxon>
        <taxon>Bacillati</taxon>
        <taxon>Actinomycetota</taxon>
        <taxon>Actinomycetes</taxon>
        <taxon>Frankiales</taxon>
        <taxon>Frankiaceae</taxon>
        <taxon>Pseudofrankia</taxon>
    </lineage>
</organism>
<name>E3J9Q1_PSEI1</name>
<protein>
    <recommendedName>
        <fullName evidence="1">SnoaL-like domain-containing protein</fullName>
    </recommendedName>
</protein>
<dbReference type="AlphaFoldDB" id="E3J9Q1"/>
<dbReference type="Proteomes" id="UP000002484">
    <property type="component" value="Chromosome"/>
</dbReference>
<dbReference type="STRING" id="298654.FraEuI1c_6580"/>
<dbReference type="eggNOG" id="COG4319">
    <property type="taxonomic scope" value="Bacteria"/>
</dbReference>
<dbReference type="InterPro" id="IPR032710">
    <property type="entry name" value="NTF2-like_dom_sf"/>
</dbReference>
<dbReference type="RefSeq" id="WP_013427665.1">
    <property type="nucleotide sequence ID" value="NC_014666.1"/>
</dbReference>
<reference evidence="2 3" key="1">
    <citation type="submission" date="2010-10" db="EMBL/GenBank/DDBJ databases">
        <title>Complete sequence of Frankia sp. EuI1c.</title>
        <authorList>
            <consortium name="US DOE Joint Genome Institute"/>
            <person name="Lucas S."/>
            <person name="Copeland A."/>
            <person name="Lapidus A."/>
            <person name="Cheng J.-F."/>
            <person name="Bruce D."/>
            <person name="Goodwin L."/>
            <person name="Pitluck S."/>
            <person name="Chertkov O."/>
            <person name="Detter J.C."/>
            <person name="Han C."/>
            <person name="Tapia R."/>
            <person name="Land M."/>
            <person name="Hauser L."/>
            <person name="Jeffries C."/>
            <person name="Kyrpides N."/>
            <person name="Ivanova N."/>
            <person name="Mikhailova N."/>
            <person name="Beauchemin N."/>
            <person name="Sen A."/>
            <person name="Sur S.A."/>
            <person name="Gtari M."/>
            <person name="Wall L."/>
            <person name="Tisa L."/>
            <person name="Woyke T."/>
        </authorList>
    </citation>
    <scope>NUCLEOTIDE SEQUENCE [LARGE SCALE GENOMIC DNA]</scope>
    <source>
        <strain evidence="3">DSM 45817 / CECT 9037 / EuI1c</strain>
    </source>
</reference>
<dbReference type="InterPro" id="IPR037401">
    <property type="entry name" value="SnoaL-like"/>
</dbReference>
<dbReference type="SUPFAM" id="SSF54427">
    <property type="entry name" value="NTF2-like"/>
    <property type="match status" value="1"/>
</dbReference>
<evidence type="ECO:0000313" key="2">
    <source>
        <dbReference type="EMBL" id="ADP84554.1"/>
    </source>
</evidence>
<evidence type="ECO:0000259" key="1">
    <source>
        <dbReference type="Pfam" id="PF13577"/>
    </source>
</evidence>
<dbReference type="InParanoid" id="E3J9Q1"/>